<dbReference type="Pfam" id="PF10310">
    <property type="entry name" value="DUF5427"/>
    <property type="match status" value="1"/>
</dbReference>
<feature type="compositionally biased region" description="Basic and acidic residues" evidence="1">
    <location>
        <begin position="63"/>
        <end position="79"/>
    </location>
</feature>
<evidence type="ECO:0000256" key="1">
    <source>
        <dbReference type="SAM" id="MobiDB-lite"/>
    </source>
</evidence>
<gene>
    <name evidence="2" type="ORF">VTK73DRAFT_8201</name>
</gene>
<comment type="caution">
    <text evidence="2">The sequence shown here is derived from an EMBL/GenBank/DDBJ whole genome shotgun (WGS) entry which is preliminary data.</text>
</comment>
<dbReference type="EMBL" id="JAZHXJ010000580">
    <property type="protein sequence ID" value="KAL1856933.1"/>
    <property type="molecule type" value="Genomic_DNA"/>
</dbReference>
<sequence length="540" mass="57636">MSSRKRPTAAPLAEDDYDNLFEGIGDDKTPAKPSKTKPAVSAPKGKPGGAEEDILAELENQLVDEKPSRPHTPRVRETGPKGAAIKRTSTNTPPPDRVSEDKQEKTTVPIRKSGESNRSYRASFTPSATSSEPQEGEKKEQPAANAANTGSTGGGGGGGWWGSVLASATAAIKQAEVAVKEIQQNEEAKKWAEHVRGNVGSLKGLGDELRHRALPTFTNILHTLAPPIASHERLLIHITHDIAGYPSLDPLVYGVFSRVMSQVEGGDLLVIQRGQESTIRSPSAGSGSDRPGGSFFAGIQSTAGWHDGPWWRQTDSPRDLGVVKGLREGTKLCRASAEAYAHDYFASHGGVEVARQRALEPVSQSNPVRSSDLFLAVQAVAVDADTSLFVGSSADEKEKETSPVMDTEEAEEMVCFAVFVLDPVHEIHFSSVSQAIPSRWIHWLDAPAPLTPASGDEGAVPQSERVPDEIREIVESGGVDPREWVAEWVEEALSLAVGVVAQRYVARRMGVGEGGIGKGKQKIEEVVQEGGGEAARAGVL</sequence>
<reference evidence="2 3" key="1">
    <citation type="journal article" date="2024" name="Commun. Biol.">
        <title>Comparative genomic analysis of thermophilic fungi reveals convergent evolutionary adaptations and gene losses.</title>
        <authorList>
            <person name="Steindorff A.S."/>
            <person name="Aguilar-Pontes M.V."/>
            <person name="Robinson A.J."/>
            <person name="Andreopoulos B."/>
            <person name="LaButti K."/>
            <person name="Kuo A."/>
            <person name="Mondo S."/>
            <person name="Riley R."/>
            <person name="Otillar R."/>
            <person name="Haridas S."/>
            <person name="Lipzen A."/>
            <person name="Grimwood J."/>
            <person name="Schmutz J."/>
            <person name="Clum A."/>
            <person name="Reid I.D."/>
            <person name="Moisan M.C."/>
            <person name="Butler G."/>
            <person name="Nguyen T.T.M."/>
            <person name="Dewar K."/>
            <person name="Conant G."/>
            <person name="Drula E."/>
            <person name="Henrissat B."/>
            <person name="Hansel C."/>
            <person name="Singer S."/>
            <person name="Hutchinson M.I."/>
            <person name="de Vries R.P."/>
            <person name="Natvig D.O."/>
            <person name="Powell A.J."/>
            <person name="Tsang A."/>
            <person name="Grigoriev I.V."/>
        </authorList>
    </citation>
    <scope>NUCLEOTIDE SEQUENCE [LARGE SCALE GENOMIC DNA]</scope>
    <source>
        <strain evidence="2 3">ATCC 24622</strain>
    </source>
</reference>
<organism evidence="2 3">
    <name type="scientific">Phialemonium thermophilum</name>
    <dbReference type="NCBI Taxonomy" id="223376"/>
    <lineage>
        <taxon>Eukaryota</taxon>
        <taxon>Fungi</taxon>
        <taxon>Dikarya</taxon>
        <taxon>Ascomycota</taxon>
        <taxon>Pezizomycotina</taxon>
        <taxon>Sordariomycetes</taxon>
        <taxon>Sordariomycetidae</taxon>
        <taxon>Cephalothecales</taxon>
        <taxon>Cephalothecaceae</taxon>
        <taxon>Phialemonium</taxon>
    </lineage>
</organism>
<accession>A0ABR3W9R2</accession>
<feature type="compositionally biased region" description="Polar residues" evidence="1">
    <location>
        <begin position="116"/>
        <end position="133"/>
    </location>
</feature>
<dbReference type="PANTHER" id="PTHR28265:SF1">
    <property type="entry name" value="MAINTENANCE OF TELOMERE CAPPING PROTEIN 1"/>
    <property type="match status" value="1"/>
</dbReference>
<dbReference type="PANTHER" id="PTHR28265">
    <property type="entry name" value="MAINTENANCE OF TELOMERE CAPPING PROTEIN 1"/>
    <property type="match status" value="1"/>
</dbReference>
<dbReference type="InterPro" id="IPR018814">
    <property type="entry name" value="DUF5427"/>
</dbReference>
<evidence type="ECO:0008006" key="4">
    <source>
        <dbReference type="Google" id="ProtNLM"/>
    </source>
</evidence>
<feature type="region of interest" description="Disordered" evidence="1">
    <location>
        <begin position="1"/>
        <end position="158"/>
    </location>
</feature>
<dbReference type="Proteomes" id="UP001586593">
    <property type="component" value="Unassembled WGS sequence"/>
</dbReference>
<name>A0ABR3W9R2_9PEZI</name>
<evidence type="ECO:0000313" key="3">
    <source>
        <dbReference type="Proteomes" id="UP001586593"/>
    </source>
</evidence>
<feature type="compositionally biased region" description="Low complexity" evidence="1">
    <location>
        <begin position="31"/>
        <end position="44"/>
    </location>
</feature>
<evidence type="ECO:0000313" key="2">
    <source>
        <dbReference type="EMBL" id="KAL1856933.1"/>
    </source>
</evidence>
<keyword evidence="3" id="KW-1185">Reference proteome</keyword>
<proteinExistence type="predicted"/>
<protein>
    <recommendedName>
        <fullName evidence="4">Maintenance of telomere capping protein 1</fullName>
    </recommendedName>
</protein>